<protein>
    <submittedName>
        <fullName evidence="2">Uncharacterized protein</fullName>
    </submittedName>
</protein>
<gene>
    <name evidence="1" type="ORF">BECKUNK1418G_GA0071005_11707</name>
    <name evidence="2" type="ORF">BECKUNK1418H_GA0071006_105425</name>
</gene>
<accession>A0A451AYU2</accession>
<organism evidence="2">
    <name type="scientific">Candidatus Kentrum sp. UNK</name>
    <dbReference type="NCBI Taxonomy" id="2126344"/>
    <lineage>
        <taxon>Bacteria</taxon>
        <taxon>Pseudomonadati</taxon>
        <taxon>Pseudomonadota</taxon>
        <taxon>Gammaproteobacteria</taxon>
        <taxon>Candidatus Kentrum</taxon>
    </lineage>
</organism>
<evidence type="ECO:0000313" key="2">
    <source>
        <dbReference type="EMBL" id="VFK71208.1"/>
    </source>
</evidence>
<dbReference type="AlphaFoldDB" id="A0A451AYU2"/>
<proteinExistence type="predicted"/>
<evidence type="ECO:0000313" key="1">
    <source>
        <dbReference type="EMBL" id="VFK67857.1"/>
    </source>
</evidence>
<reference evidence="2" key="1">
    <citation type="submission" date="2019-02" db="EMBL/GenBank/DDBJ databases">
        <authorList>
            <person name="Gruber-Vodicka R. H."/>
            <person name="Seah K. B. B."/>
        </authorList>
    </citation>
    <scope>NUCLEOTIDE SEQUENCE</scope>
    <source>
        <strain evidence="2">BECK_BY19</strain>
        <strain evidence="1">BECK_BY8</strain>
    </source>
</reference>
<sequence>MEFRIEDSIFTFLTSKALFLAANAEFQVVNTIFLAVNIASQALKAGFHVLIAS</sequence>
<dbReference type="EMBL" id="CAADGD010000054">
    <property type="protein sequence ID" value="VFK71208.1"/>
    <property type="molecule type" value="Genomic_DNA"/>
</dbReference>
<name>A0A451AYU2_9GAMM</name>
<dbReference type="EMBL" id="CAADFZ010000170">
    <property type="protein sequence ID" value="VFK67857.1"/>
    <property type="molecule type" value="Genomic_DNA"/>
</dbReference>